<evidence type="ECO:0000313" key="2">
    <source>
        <dbReference type="Proteomes" id="UP001497680"/>
    </source>
</evidence>
<keyword evidence="2" id="KW-1185">Reference proteome</keyword>
<evidence type="ECO:0000313" key="1">
    <source>
        <dbReference type="EMBL" id="KAI6087329.1"/>
    </source>
</evidence>
<reference evidence="1 2" key="1">
    <citation type="journal article" date="2022" name="New Phytol.">
        <title>Ecological generalism drives hyperdiversity of secondary metabolite gene clusters in xylarialean endophytes.</title>
        <authorList>
            <person name="Franco M.E.E."/>
            <person name="Wisecaver J.H."/>
            <person name="Arnold A.E."/>
            <person name="Ju Y.M."/>
            <person name="Slot J.C."/>
            <person name="Ahrendt S."/>
            <person name="Moore L.P."/>
            <person name="Eastman K.E."/>
            <person name="Scott K."/>
            <person name="Konkel Z."/>
            <person name="Mondo S.J."/>
            <person name="Kuo A."/>
            <person name="Hayes R.D."/>
            <person name="Haridas S."/>
            <person name="Andreopoulos B."/>
            <person name="Riley R."/>
            <person name="LaButti K."/>
            <person name="Pangilinan J."/>
            <person name="Lipzen A."/>
            <person name="Amirebrahimi M."/>
            <person name="Yan J."/>
            <person name="Adam C."/>
            <person name="Keymanesh K."/>
            <person name="Ng V."/>
            <person name="Louie K."/>
            <person name="Northen T."/>
            <person name="Drula E."/>
            <person name="Henrissat B."/>
            <person name="Hsieh H.M."/>
            <person name="Youens-Clark K."/>
            <person name="Lutzoni F."/>
            <person name="Miadlikowska J."/>
            <person name="Eastwood D.C."/>
            <person name="Hamelin R.C."/>
            <person name="Grigoriev I.V."/>
            <person name="U'Ren J.M."/>
        </authorList>
    </citation>
    <scope>NUCLEOTIDE SEQUENCE [LARGE SCALE GENOMIC DNA]</scope>
    <source>
        <strain evidence="1 2">ER1909</strain>
    </source>
</reference>
<accession>A0ACC0D3X4</accession>
<comment type="caution">
    <text evidence="1">The sequence shown here is derived from an EMBL/GenBank/DDBJ whole genome shotgun (WGS) entry which is preliminary data.</text>
</comment>
<gene>
    <name evidence="1" type="ORF">F4821DRAFT_236224</name>
</gene>
<name>A0ACC0D3X4_9PEZI</name>
<proteinExistence type="predicted"/>
<dbReference type="Proteomes" id="UP001497680">
    <property type="component" value="Unassembled WGS sequence"/>
</dbReference>
<sequence>MSEDLKSTNMNRPPSATTSRVSVTGRRDYGLKFIGGIDEIGGSTAHVDTHTLAPERRSRETVSIYKPPPYWERRLEAGYGHQKEEEDDDDEGCHPFWTGWLDMLKGMGLILAGVFKIPLVLGHGIAKTLHYIPTLYNDETVRRWPKITGFPSACAASCEVMWFGLFDGITDWVYLPYIGAKKQGAKGFFKGLAKGFGSLLFKPAAGTIGFATHPFFGIYKEAAKFKVSVKRKQKPRQDVGSLI</sequence>
<dbReference type="EMBL" id="MU394308">
    <property type="protein sequence ID" value="KAI6087329.1"/>
    <property type="molecule type" value="Genomic_DNA"/>
</dbReference>
<protein>
    <submittedName>
        <fullName evidence="1">Uncharacterized protein</fullName>
    </submittedName>
</protein>
<organism evidence="1 2">
    <name type="scientific">Hypoxylon rubiginosum</name>
    <dbReference type="NCBI Taxonomy" id="110542"/>
    <lineage>
        <taxon>Eukaryota</taxon>
        <taxon>Fungi</taxon>
        <taxon>Dikarya</taxon>
        <taxon>Ascomycota</taxon>
        <taxon>Pezizomycotina</taxon>
        <taxon>Sordariomycetes</taxon>
        <taxon>Xylariomycetidae</taxon>
        <taxon>Xylariales</taxon>
        <taxon>Hypoxylaceae</taxon>
        <taxon>Hypoxylon</taxon>
    </lineage>
</organism>